<feature type="transmembrane region" description="Helical" evidence="7">
    <location>
        <begin position="189"/>
        <end position="208"/>
    </location>
</feature>
<accession>A0A193LJV1</accession>
<feature type="transmembrane region" description="Helical" evidence="7">
    <location>
        <begin position="485"/>
        <end position="506"/>
    </location>
</feature>
<feature type="domain" description="RCK C-terminal" evidence="8">
    <location>
        <begin position="214"/>
        <end position="300"/>
    </location>
</feature>
<dbReference type="InterPro" id="IPR036721">
    <property type="entry name" value="RCK_C_sf"/>
</dbReference>
<dbReference type="Proteomes" id="UP000092695">
    <property type="component" value="Chromosome"/>
</dbReference>
<feature type="transmembrane region" description="Helical" evidence="7">
    <location>
        <begin position="102"/>
        <end position="119"/>
    </location>
</feature>
<keyword evidence="5 7" id="KW-1133">Transmembrane helix</keyword>
<sequence length="596" mass="63668">MSLTPHAIAAILLTISALIIISRARFAIEYSCAAILIVLVALFELFPVTGPQALRGSHFLAGFGNEALISICLLLMLAKGIDASGALRPIGRLLRRLWQRNQSIALLATLVTAAFVSSFTNNTPIVVMLLPILVGVAHSVDVAPSRILMPAGFATIIGGMSTTIGTSTNLLVVSVAADLGMPRMQVFDFVVPAFLTACIGILYLWLMLPKLLPDRATALASTDARIFESVLTLDNSSPMIGAKLSQVMRTLGEGIRITRIRRGTDLEIVRLPTLILQAGDQLSIRGTPEEIQTASNALGSVLSPGELSRTNDERIVEIVVTRNSPLHQKRLSQLPADTLRGLSPIGWHRPGQRTITQMEKAADPLLRTGDVLLLQGQREDIQKLAETSNFLLLARTIPVPRKAKVPVALSIMAGVVIVAALGILPISASALCGVGLMLISRCLTWNEAWRAVDTRLTLVIVTSLALGTMLVGTGAAAFIAHNFVVLVAGVPAPYVLSALLLITALLTEVVTNNAIAVIATPIAMSVAHELGLPPTPFVLAVLFGANMSYLTPIGYQTNLLVMSAGGYRFADFFRGGLPLQILLWLALSFILTIYYL</sequence>
<keyword evidence="3 7" id="KW-0812">Transmembrane</keyword>
<feature type="transmembrane region" description="Helical" evidence="7">
    <location>
        <begin position="58"/>
        <end position="81"/>
    </location>
</feature>
<dbReference type="InterPro" id="IPR006037">
    <property type="entry name" value="RCK_C"/>
</dbReference>
<feature type="transmembrane region" description="Helical" evidence="7">
    <location>
        <begin position="151"/>
        <end position="177"/>
    </location>
</feature>
<feature type="transmembrane region" description="Helical" evidence="7">
    <location>
        <begin position="513"/>
        <end position="531"/>
    </location>
</feature>
<dbReference type="SUPFAM" id="SSF116726">
    <property type="entry name" value="TrkA C-terminal domain-like"/>
    <property type="match status" value="2"/>
</dbReference>
<evidence type="ECO:0000256" key="6">
    <source>
        <dbReference type="ARBA" id="ARBA00023136"/>
    </source>
</evidence>
<comment type="subcellular location">
    <subcellularLocation>
        <location evidence="1">Membrane</location>
        <topology evidence="1">Multi-pass membrane protein</topology>
    </subcellularLocation>
</comment>
<feature type="transmembrane region" description="Helical" evidence="7">
    <location>
        <begin position="576"/>
        <end position="595"/>
    </location>
</feature>
<evidence type="ECO:0000256" key="5">
    <source>
        <dbReference type="ARBA" id="ARBA00022989"/>
    </source>
</evidence>
<dbReference type="PANTHER" id="PTHR43652:SF2">
    <property type="entry name" value="BASIC AMINO ACID ANTIPORTER YFCC-RELATED"/>
    <property type="match status" value="1"/>
</dbReference>
<dbReference type="OrthoDB" id="9809303at2"/>
<evidence type="ECO:0000256" key="4">
    <source>
        <dbReference type="ARBA" id="ARBA00022737"/>
    </source>
</evidence>
<dbReference type="EMBL" id="CP016268">
    <property type="protein sequence ID" value="ANO52736.1"/>
    <property type="molecule type" value="Genomic_DNA"/>
</dbReference>
<dbReference type="GO" id="GO:0006813">
    <property type="term" value="P:potassium ion transport"/>
    <property type="evidence" value="ECO:0007669"/>
    <property type="project" value="InterPro"/>
</dbReference>
<evidence type="ECO:0000256" key="3">
    <source>
        <dbReference type="ARBA" id="ARBA00022692"/>
    </source>
</evidence>
<dbReference type="InterPro" id="IPR051679">
    <property type="entry name" value="DASS-Related_Transporters"/>
</dbReference>
<feature type="transmembrane region" description="Helical" evidence="7">
    <location>
        <begin position="537"/>
        <end position="555"/>
    </location>
</feature>
<feature type="transmembrane region" description="Helical" evidence="7">
    <location>
        <begin position="28"/>
        <end position="46"/>
    </location>
</feature>
<proteinExistence type="predicted"/>
<organism evidence="9 10">
    <name type="scientific">Woeseia oceani</name>
    <dbReference type="NCBI Taxonomy" id="1548547"/>
    <lineage>
        <taxon>Bacteria</taxon>
        <taxon>Pseudomonadati</taxon>
        <taxon>Pseudomonadota</taxon>
        <taxon>Gammaproteobacteria</taxon>
        <taxon>Woeseiales</taxon>
        <taxon>Woeseiaceae</taxon>
        <taxon>Woeseia</taxon>
    </lineage>
</organism>
<keyword evidence="2" id="KW-0813">Transport</keyword>
<dbReference type="InterPro" id="IPR004680">
    <property type="entry name" value="Cit_transptr-like_dom"/>
</dbReference>
<evidence type="ECO:0000313" key="10">
    <source>
        <dbReference type="Proteomes" id="UP000092695"/>
    </source>
</evidence>
<dbReference type="Gene3D" id="3.30.70.1450">
    <property type="entry name" value="Regulator of K+ conductance, C-terminal domain"/>
    <property type="match status" value="2"/>
</dbReference>
<dbReference type="AlphaFoldDB" id="A0A193LJV1"/>
<dbReference type="KEGG" id="woc:BA177_17440"/>
<dbReference type="GO" id="GO:0005886">
    <property type="term" value="C:plasma membrane"/>
    <property type="evidence" value="ECO:0007669"/>
    <property type="project" value="TreeGrafter"/>
</dbReference>
<evidence type="ECO:0000256" key="7">
    <source>
        <dbReference type="SAM" id="Phobius"/>
    </source>
</evidence>
<dbReference type="Pfam" id="PF02080">
    <property type="entry name" value="TrkA_C"/>
    <property type="match status" value="2"/>
</dbReference>
<gene>
    <name evidence="9" type="ORF">BA177_17440</name>
</gene>
<keyword evidence="4" id="KW-0677">Repeat</keyword>
<evidence type="ECO:0000313" key="9">
    <source>
        <dbReference type="EMBL" id="ANO52736.1"/>
    </source>
</evidence>
<keyword evidence="10" id="KW-1185">Reference proteome</keyword>
<feature type="transmembrane region" description="Helical" evidence="7">
    <location>
        <begin position="6"/>
        <end position="21"/>
    </location>
</feature>
<dbReference type="PROSITE" id="PS51202">
    <property type="entry name" value="RCK_C"/>
    <property type="match status" value="2"/>
</dbReference>
<protein>
    <recommendedName>
        <fullName evidence="8">RCK C-terminal domain-containing protein</fullName>
    </recommendedName>
</protein>
<dbReference type="RefSeq" id="WP_068618352.1">
    <property type="nucleotide sequence ID" value="NZ_CP016268.1"/>
</dbReference>
<dbReference type="GO" id="GO:0008324">
    <property type="term" value="F:monoatomic cation transmembrane transporter activity"/>
    <property type="evidence" value="ECO:0007669"/>
    <property type="project" value="InterPro"/>
</dbReference>
<evidence type="ECO:0000259" key="8">
    <source>
        <dbReference type="PROSITE" id="PS51202"/>
    </source>
</evidence>
<evidence type="ECO:0000256" key="2">
    <source>
        <dbReference type="ARBA" id="ARBA00022448"/>
    </source>
</evidence>
<feature type="transmembrane region" description="Helical" evidence="7">
    <location>
        <begin position="456"/>
        <end position="479"/>
    </location>
</feature>
<feature type="domain" description="RCK C-terminal" evidence="8">
    <location>
        <begin position="302"/>
        <end position="390"/>
    </location>
</feature>
<name>A0A193LJV1_9GAMM</name>
<reference evidence="9 10" key="1">
    <citation type="submission" date="2016-06" db="EMBL/GenBank/DDBJ databases">
        <title>Complete genome sequence of a deep-branching marine Gamma Proteobacterium Woeseia oceani type strain XK5.</title>
        <authorList>
            <person name="Mu D."/>
            <person name="Du Z."/>
        </authorList>
    </citation>
    <scope>NUCLEOTIDE SEQUENCE [LARGE SCALE GENOMIC DNA]</scope>
    <source>
        <strain evidence="9 10">XK5</strain>
    </source>
</reference>
<dbReference type="Pfam" id="PF03600">
    <property type="entry name" value="CitMHS"/>
    <property type="match status" value="1"/>
</dbReference>
<dbReference type="PANTHER" id="PTHR43652">
    <property type="entry name" value="BASIC AMINO ACID ANTIPORTER YFCC-RELATED"/>
    <property type="match status" value="1"/>
</dbReference>
<keyword evidence="6 7" id="KW-0472">Membrane</keyword>
<evidence type="ECO:0000256" key="1">
    <source>
        <dbReference type="ARBA" id="ARBA00004141"/>
    </source>
</evidence>